<protein>
    <submittedName>
        <fullName evidence="2">Sulfotransfer_1 domain-containing protein</fullName>
    </submittedName>
</protein>
<dbReference type="WBParaSite" id="RSKR_0000262400.1">
    <property type="protein sequence ID" value="RSKR_0000262400.1"/>
    <property type="gene ID" value="RSKR_0000262400"/>
</dbReference>
<reference evidence="2" key="1">
    <citation type="submission" date="2016-11" db="UniProtKB">
        <authorList>
            <consortium name="WormBaseParasite"/>
        </authorList>
    </citation>
    <scope>IDENTIFICATION</scope>
    <source>
        <strain evidence="2">KR3021</strain>
    </source>
</reference>
<name>A0AC35TP11_9BILA</name>
<sequence>MKLYPCMESRNDNKCIPLFPISVPDQNILSKKYKINFCLISKNFSTKMRQIYCYLERPILFARNKNNNKRLHKLCDPLKKSNKVSLNKASRMNKTNTTTFLNTYQHVVVVRDPIERFVSGWSYVCAITKFWKQDKRNCLGCKNNLVCFINALYNKVFKSAKYSFILKEPKFMEDHFYPQSWRCGVNKYKNRTKLLLYGSSKETQVKFFKELTTLLQQRHVPKKQLTFITKNILGQRSGHTTIGKKERLMVEKKIYSNKTLVNILVKIFYNDYIAFDLKFPKQNIDLESVKIITA</sequence>
<evidence type="ECO:0000313" key="1">
    <source>
        <dbReference type="Proteomes" id="UP000095286"/>
    </source>
</evidence>
<organism evidence="1 2">
    <name type="scientific">Rhabditophanes sp. KR3021</name>
    <dbReference type="NCBI Taxonomy" id="114890"/>
    <lineage>
        <taxon>Eukaryota</taxon>
        <taxon>Metazoa</taxon>
        <taxon>Ecdysozoa</taxon>
        <taxon>Nematoda</taxon>
        <taxon>Chromadorea</taxon>
        <taxon>Rhabditida</taxon>
        <taxon>Tylenchina</taxon>
        <taxon>Panagrolaimomorpha</taxon>
        <taxon>Strongyloidoidea</taxon>
        <taxon>Alloionematidae</taxon>
        <taxon>Rhabditophanes</taxon>
    </lineage>
</organism>
<evidence type="ECO:0000313" key="2">
    <source>
        <dbReference type="WBParaSite" id="RSKR_0000262400.1"/>
    </source>
</evidence>
<dbReference type="Proteomes" id="UP000095286">
    <property type="component" value="Unplaced"/>
</dbReference>
<accession>A0AC35TP11</accession>
<proteinExistence type="predicted"/>